<gene>
    <name evidence="3" type="primary">hemL_8</name>
    <name evidence="3" type="ORF">SDC9_35640</name>
</gene>
<dbReference type="Pfam" id="PF00202">
    <property type="entry name" value="Aminotran_3"/>
    <property type="match status" value="1"/>
</dbReference>
<proteinExistence type="predicted"/>
<dbReference type="InterPro" id="IPR015422">
    <property type="entry name" value="PyrdxlP-dep_Trfase_small"/>
</dbReference>
<dbReference type="Gene3D" id="3.90.1150.10">
    <property type="entry name" value="Aspartate Aminotransferase, domain 1"/>
    <property type="match status" value="1"/>
</dbReference>
<dbReference type="SUPFAM" id="SSF53383">
    <property type="entry name" value="PLP-dependent transferases"/>
    <property type="match status" value="1"/>
</dbReference>
<protein>
    <submittedName>
        <fullName evidence="3">Glutamate-1-semialdehyde 2,1-aminomutase</fullName>
        <ecNumber evidence="3">5.4.3.8</ecNumber>
    </submittedName>
</protein>
<reference evidence="3" key="1">
    <citation type="submission" date="2019-08" db="EMBL/GenBank/DDBJ databases">
        <authorList>
            <person name="Kucharzyk K."/>
            <person name="Murdoch R.W."/>
            <person name="Higgins S."/>
            <person name="Loffler F."/>
        </authorList>
    </citation>
    <scope>NUCLEOTIDE SEQUENCE</scope>
</reference>
<dbReference type="AlphaFoldDB" id="A0A644VE36"/>
<evidence type="ECO:0000256" key="1">
    <source>
        <dbReference type="ARBA" id="ARBA00001933"/>
    </source>
</evidence>
<accession>A0A644VE36</accession>
<dbReference type="Gene3D" id="3.40.640.10">
    <property type="entry name" value="Type I PLP-dependent aspartate aminotransferase-like (Major domain)"/>
    <property type="match status" value="1"/>
</dbReference>
<dbReference type="GO" id="GO:0008483">
    <property type="term" value="F:transaminase activity"/>
    <property type="evidence" value="ECO:0007669"/>
    <property type="project" value="InterPro"/>
</dbReference>
<dbReference type="GO" id="GO:0030170">
    <property type="term" value="F:pyridoxal phosphate binding"/>
    <property type="evidence" value="ECO:0007669"/>
    <property type="project" value="InterPro"/>
</dbReference>
<evidence type="ECO:0000256" key="2">
    <source>
        <dbReference type="ARBA" id="ARBA00022898"/>
    </source>
</evidence>
<dbReference type="InterPro" id="IPR005814">
    <property type="entry name" value="Aminotrans_3"/>
</dbReference>
<evidence type="ECO:0000313" key="3">
    <source>
        <dbReference type="EMBL" id="MPL89598.1"/>
    </source>
</evidence>
<keyword evidence="3" id="KW-0413">Isomerase</keyword>
<dbReference type="CDD" id="cd00610">
    <property type="entry name" value="OAT_like"/>
    <property type="match status" value="1"/>
</dbReference>
<keyword evidence="2" id="KW-0663">Pyridoxal phosphate</keyword>
<sequence length="440" mass="48215">MPVHGKKEEQLYQKACKVLPGGISRNVVYRKPHPYYVSEASGCYVTDINGVKRIDFANNIASLIHGHAHPRIVEAVTRQISRGTAFTIGTETEIELAELMCNRVPGFDKIRFVNSGTEAVMGMIKTARAYTGKPKIAKAEGGYHGSFDAAEVSQSANPSNWGEIDNPSSVPHVPGTPQGVLDNVVVYPFNDVERTINILNRHAGEIACVITDPVPHRIGMVQAAPEFIEALYNWTRQNNALLCFDEVICFRVDYEGAQSGYNVTPDLTSLGKIIGGGFPIGAFAGRDEIMNILDPGGSDFRFPLSGTFSANPVSMTAGKIAMEMLDREAMKKLNDNSAIAVRQIQEAGKIAGIPLSITGKGSMFKVHFREVAPTTYRESYENVALKKIMSLFLDKMYEEGVIMINSCSCVLSTVITQKEIDILSEAMLNSFRHIKPFLNS</sequence>
<dbReference type="InterPro" id="IPR015424">
    <property type="entry name" value="PyrdxlP-dep_Trfase"/>
</dbReference>
<dbReference type="EMBL" id="VSSQ01000283">
    <property type="protein sequence ID" value="MPL89598.1"/>
    <property type="molecule type" value="Genomic_DNA"/>
</dbReference>
<dbReference type="EC" id="5.4.3.8" evidence="3"/>
<dbReference type="InterPro" id="IPR015421">
    <property type="entry name" value="PyrdxlP-dep_Trfase_major"/>
</dbReference>
<name>A0A644VE36_9ZZZZ</name>
<organism evidence="3">
    <name type="scientific">bioreactor metagenome</name>
    <dbReference type="NCBI Taxonomy" id="1076179"/>
    <lineage>
        <taxon>unclassified sequences</taxon>
        <taxon>metagenomes</taxon>
        <taxon>ecological metagenomes</taxon>
    </lineage>
</organism>
<dbReference type="PANTHER" id="PTHR43713">
    <property type="entry name" value="GLUTAMATE-1-SEMIALDEHYDE 2,1-AMINOMUTASE"/>
    <property type="match status" value="1"/>
</dbReference>
<dbReference type="GO" id="GO:0042286">
    <property type="term" value="F:glutamate-1-semialdehyde 2,1-aminomutase activity"/>
    <property type="evidence" value="ECO:0007669"/>
    <property type="project" value="UniProtKB-EC"/>
</dbReference>
<comment type="caution">
    <text evidence="3">The sequence shown here is derived from an EMBL/GenBank/DDBJ whole genome shotgun (WGS) entry which is preliminary data.</text>
</comment>
<dbReference type="PANTHER" id="PTHR43713:SF3">
    <property type="entry name" value="GLUTAMATE-1-SEMIALDEHYDE 2,1-AMINOMUTASE 1, CHLOROPLASTIC-RELATED"/>
    <property type="match status" value="1"/>
</dbReference>
<comment type="cofactor">
    <cofactor evidence="1">
        <name>pyridoxal 5'-phosphate</name>
        <dbReference type="ChEBI" id="CHEBI:597326"/>
    </cofactor>
</comment>